<dbReference type="AlphaFoldDB" id="A0A0L8MUE3"/>
<accession>A0A0L8MUE3</accession>
<gene>
    <name evidence="1" type="ORF">ADK75_14330</name>
</gene>
<evidence type="ECO:0000313" key="1">
    <source>
        <dbReference type="EMBL" id="KOG53999.1"/>
    </source>
</evidence>
<dbReference type="EMBL" id="LGUV01000153">
    <property type="protein sequence ID" value="KOG53999.1"/>
    <property type="molecule type" value="Genomic_DNA"/>
</dbReference>
<dbReference type="Proteomes" id="UP000037084">
    <property type="component" value="Unassembled WGS sequence"/>
</dbReference>
<sequence>MAVGVEPLCMAPDGIAHRWETVPAFWASSEAGSLGAEVLATETGDRLRGPHAISRPPVACCLPFS</sequence>
<dbReference type="PATRIC" id="fig|1961.12.peg.3315"/>
<proteinExistence type="predicted"/>
<evidence type="ECO:0000313" key="2">
    <source>
        <dbReference type="Proteomes" id="UP000037084"/>
    </source>
</evidence>
<protein>
    <submittedName>
        <fullName evidence="1">Uncharacterized protein</fullName>
    </submittedName>
</protein>
<comment type="caution">
    <text evidence="1">The sequence shown here is derived from an EMBL/GenBank/DDBJ whole genome shotgun (WGS) entry which is preliminary data.</text>
</comment>
<organism evidence="1 2">
    <name type="scientific">Streptomyces virginiae</name>
    <name type="common">Streptomyces cinnamonensis</name>
    <dbReference type="NCBI Taxonomy" id="1961"/>
    <lineage>
        <taxon>Bacteria</taxon>
        <taxon>Bacillati</taxon>
        <taxon>Actinomycetota</taxon>
        <taxon>Actinomycetes</taxon>
        <taxon>Kitasatosporales</taxon>
        <taxon>Streptomycetaceae</taxon>
        <taxon>Streptomyces</taxon>
    </lineage>
</organism>
<name>A0A0L8MUE3_STRVG</name>
<reference evidence="2" key="1">
    <citation type="submission" date="2015-07" db="EMBL/GenBank/DDBJ databases">
        <authorList>
            <consortium name="Consortium for Microbial Forensics and Genomics (microFORGE)"/>
            <person name="Knight B.M."/>
            <person name="Roberts D.P."/>
            <person name="Lin D."/>
            <person name="Hari K."/>
            <person name="Fletcher J."/>
            <person name="Melcher U."/>
            <person name="Blagden T."/>
            <person name="Winegar R.A."/>
        </authorList>
    </citation>
    <scope>NUCLEOTIDE SEQUENCE [LARGE SCALE GENOMIC DNA]</scope>
    <source>
        <strain evidence="2">NRRL B-1447</strain>
    </source>
</reference>